<dbReference type="RefSeq" id="WP_110484508.1">
    <property type="nucleotide sequence ID" value="NZ_QJVC01000004.1"/>
</dbReference>
<dbReference type="EMBL" id="QJVC01000004">
    <property type="protein sequence ID" value="PYI38945.1"/>
    <property type="molecule type" value="Genomic_DNA"/>
</dbReference>
<sequence>MSGYQRPSFPEEDYRDGNGDPITYGHRWGEGSPADDSYSVTSNLHRFAPLHDVADALIAWLESSFDVVVEESLELAADLVRQASPATRAVRFIPRNQGAAPLTFVFTQFPGVAIHAGVLHDFHFPSCGCDACDEGVDSVAEELEWTVRTIVFGGYSETFDRWPGQWLEYKLNEEEFGMRSGRGRIKDLPAERVKRARTSLPNEGHWLPWAKKIIERTNP</sequence>
<dbReference type="InterPro" id="IPR045773">
    <property type="entry name" value="DUF6226"/>
</dbReference>
<proteinExistence type="predicted"/>
<keyword evidence="3" id="KW-1185">Reference proteome</keyword>
<name>A0A2V5IQY6_9MICC</name>
<evidence type="ECO:0000256" key="1">
    <source>
        <dbReference type="SAM" id="MobiDB-lite"/>
    </source>
</evidence>
<gene>
    <name evidence="2" type="ORF">CVS30_06415</name>
</gene>
<dbReference type="OrthoDB" id="3290597at2"/>
<reference evidence="2 3" key="1">
    <citation type="submission" date="2018-05" db="EMBL/GenBank/DDBJ databases">
        <title>Genetic diversity of glacier-inhabiting Cryobacterium bacteria in China and description of Cryobacterium mengkeensis sp. nov. and Arthrobacter glacialis sp. nov.</title>
        <authorList>
            <person name="Liu Q."/>
            <person name="Xin Y.-H."/>
        </authorList>
    </citation>
    <scope>NUCLEOTIDE SEQUENCE [LARGE SCALE GENOMIC DNA]</scope>
    <source>
        <strain evidence="2 3">B7</strain>
    </source>
</reference>
<dbReference type="Pfam" id="PF19736">
    <property type="entry name" value="DUF6226"/>
    <property type="match status" value="1"/>
</dbReference>
<feature type="region of interest" description="Disordered" evidence="1">
    <location>
        <begin position="1"/>
        <end position="28"/>
    </location>
</feature>
<dbReference type="AlphaFoldDB" id="A0A2V5IQY6"/>
<comment type="caution">
    <text evidence="2">The sequence shown here is derived from an EMBL/GenBank/DDBJ whole genome shotgun (WGS) entry which is preliminary data.</text>
</comment>
<protein>
    <submittedName>
        <fullName evidence="2">Uncharacterized protein</fullName>
    </submittedName>
</protein>
<evidence type="ECO:0000313" key="2">
    <source>
        <dbReference type="EMBL" id="PYI38945.1"/>
    </source>
</evidence>
<accession>A0A2V5IQY6</accession>
<dbReference type="Proteomes" id="UP000247980">
    <property type="component" value="Unassembled WGS sequence"/>
</dbReference>
<organism evidence="2 3">
    <name type="scientific">Arthrobacter psychrolactophilus</name>
    <dbReference type="NCBI Taxonomy" id="92442"/>
    <lineage>
        <taxon>Bacteria</taxon>
        <taxon>Bacillati</taxon>
        <taxon>Actinomycetota</taxon>
        <taxon>Actinomycetes</taxon>
        <taxon>Micrococcales</taxon>
        <taxon>Micrococcaceae</taxon>
        <taxon>Arthrobacter</taxon>
    </lineage>
</organism>
<evidence type="ECO:0000313" key="3">
    <source>
        <dbReference type="Proteomes" id="UP000247980"/>
    </source>
</evidence>